<comment type="caution">
    <text evidence="1">The sequence shown here is derived from an EMBL/GenBank/DDBJ whole genome shotgun (WGS) entry which is preliminary data.</text>
</comment>
<name>A0A2N4Z3G8_KLEVA</name>
<evidence type="ECO:0000313" key="2">
    <source>
        <dbReference type="EMBL" id="PLP42027.1"/>
    </source>
</evidence>
<dbReference type="EMBL" id="PICB01001390">
    <property type="protein sequence ID" value="PLP42027.1"/>
    <property type="molecule type" value="Genomic_DNA"/>
</dbReference>
<accession>A0A2N4Z3G8</accession>
<sequence>MHPKLSISTHLQNPRLTSTLIYLQPTSAFGSQGTSRAREYSPGRINGQDVIVAQAIIWPEVQQNQAS</sequence>
<reference evidence="3 4" key="1">
    <citation type="submission" date="2017-11" db="EMBL/GenBank/DDBJ databases">
        <authorList>
            <person name="Han C.G."/>
        </authorList>
    </citation>
    <scope>NUCLEOTIDE SEQUENCE [LARGE SCALE GENOMIC DNA]</scope>
    <source>
        <strain evidence="2 4">A5</strain>
        <strain evidence="1 3">A8</strain>
    </source>
</reference>
<gene>
    <name evidence="2" type="ORF">CWM98_22555</name>
    <name evidence="1" type="ORF">CWN47_10435</name>
</gene>
<reference evidence="3 4" key="2">
    <citation type="submission" date="2018-01" db="EMBL/GenBank/DDBJ databases">
        <title>Genomic study of Klebsiella pneumoniae.</title>
        <authorList>
            <person name="Yang Y."/>
            <person name="Bicalho R."/>
        </authorList>
    </citation>
    <scope>NUCLEOTIDE SEQUENCE [LARGE SCALE GENOMIC DNA]</scope>
    <source>
        <strain evidence="2 4">A5</strain>
        <strain evidence="1 3">A8</strain>
    </source>
</reference>
<evidence type="ECO:0000313" key="1">
    <source>
        <dbReference type="EMBL" id="PLM95518.1"/>
    </source>
</evidence>
<protein>
    <submittedName>
        <fullName evidence="1">Uncharacterized protein</fullName>
    </submittedName>
</protein>
<dbReference type="EMBL" id="PIDP01000267">
    <property type="protein sequence ID" value="PLM95518.1"/>
    <property type="molecule type" value="Genomic_DNA"/>
</dbReference>
<dbReference type="Proteomes" id="UP000234473">
    <property type="component" value="Unassembled WGS sequence"/>
</dbReference>
<proteinExistence type="predicted"/>
<organism evidence="1 3">
    <name type="scientific">Klebsiella variicola</name>
    <dbReference type="NCBI Taxonomy" id="244366"/>
    <lineage>
        <taxon>Bacteria</taxon>
        <taxon>Pseudomonadati</taxon>
        <taxon>Pseudomonadota</taxon>
        <taxon>Gammaproteobacteria</taxon>
        <taxon>Enterobacterales</taxon>
        <taxon>Enterobacteriaceae</taxon>
        <taxon>Klebsiella/Raoultella group</taxon>
        <taxon>Klebsiella</taxon>
        <taxon>Klebsiella pneumoniae complex</taxon>
    </lineage>
</organism>
<dbReference type="Proteomes" id="UP000234412">
    <property type="component" value="Unassembled WGS sequence"/>
</dbReference>
<evidence type="ECO:0000313" key="4">
    <source>
        <dbReference type="Proteomes" id="UP000234473"/>
    </source>
</evidence>
<evidence type="ECO:0000313" key="3">
    <source>
        <dbReference type="Proteomes" id="UP000234412"/>
    </source>
</evidence>
<dbReference type="AlphaFoldDB" id="A0A2N4Z3G8"/>